<evidence type="ECO:0000256" key="5">
    <source>
        <dbReference type="ARBA" id="ARBA00022547"/>
    </source>
</evidence>
<dbReference type="InterPro" id="IPR001421">
    <property type="entry name" value="ATP8_metazoa"/>
</dbReference>
<comment type="subcellular location">
    <subcellularLocation>
        <location evidence="1 12">Mitochondrion membrane</location>
        <topology evidence="1 12">Single-pass membrane protein</topology>
    </subcellularLocation>
</comment>
<reference evidence="14" key="1">
    <citation type="journal article" date="2015" name="Roy. Soc. Open Sci.">
        <title>Phylogenetic tests reject Emery's rule in the evolution of social parasitism in yellowjackets and hornets (Hymenoptera: Vespidae, Vespinae).</title>
        <authorList>
            <person name="Lopez-Osorio F."/>
            <person name="Perrard A."/>
            <person name="Pickett K.M."/>
            <person name="Carpenter J.M."/>
            <person name="Agnarsson I."/>
        </authorList>
    </citation>
    <scope>NUCLEOTIDE SEQUENCE</scope>
    <source>
        <strain evidence="14">KMP286</strain>
    </source>
</reference>
<evidence type="ECO:0000256" key="3">
    <source>
        <dbReference type="ARBA" id="ARBA00011291"/>
    </source>
</evidence>
<dbReference type="EMBL" id="KT273463">
    <property type="protein sequence ID" value="AKQ08883.1"/>
    <property type="molecule type" value="Genomic_DNA"/>
</dbReference>
<evidence type="ECO:0000256" key="8">
    <source>
        <dbReference type="ARBA" id="ARBA00022989"/>
    </source>
</evidence>
<evidence type="ECO:0000256" key="11">
    <source>
        <dbReference type="ARBA" id="ARBA00023136"/>
    </source>
</evidence>
<evidence type="ECO:0000256" key="7">
    <source>
        <dbReference type="ARBA" id="ARBA00022781"/>
    </source>
</evidence>
<evidence type="ECO:0000256" key="13">
    <source>
        <dbReference type="SAM" id="Phobius"/>
    </source>
</evidence>
<dbReference type="GO" id="GO:0015078">
    <property type="term" value="F:proton transmembrane transporter activity"/>
    <property type="evidence" value="ECO:0007669"/>
    <property type="project" value="InterPro"/>
</dbReference>
<dbReference type="GO" id="GO:0015986">
    <property type="term" value="P:proton motive force-driven ATP synthesis"/>
    <property type="evidence" value="ECO:0007669"/>
    <property type="project" value="InterPro"/>
</dbReference>
<keyword evidence="9 12" id="KW-0406">Ion transport</keyword>
<evidence type="ECO:0000256" key="4">
    <source>
        <dbReference type="ARBA" id="ARBA00022448"/>
    </source>
</evidence>
<evidence type="ECO:0000256" key="1">
    <source>
        <dbReference type="ARBA" id="ARBA00004304"/>
    </source>
</evidence>
<keyword evidence="4 12" id="KW-0813">Transport</keyword>
<dbReference type="AlphaFoldDB" id="A0A0U2DVS5"/>
<evidence type="ECO:0000256" key="6">
    <source>
        <dbReference type="ARBA" id="ARBA00022692"/>
    </source>
</evidence>
<geneLocation type="mitochondrion" evidence="14"/>
<keyword evidence="11 13" id="KW-0472">Membrane</keyword>
<evidence type="ECO:0000256" key="12">
    <source>
        <dbReference type="RuleBase" id="RU003661"/>
    </source>
</evidence>
<keyword evidence="7 12" id="KW-0375">Hydrogen ion transport</keyword>
<comment type="similarity">
    <text evidence="2 12">Belongs to the ATPase protein 8 family.</text>
</comment>
<evidence type="ECO:0000256" key="10">
    <source>
        <dbReference type="ARBA" id="ARBA00023128"/>
    </source>
</evidence>
<evidence type="ECO:0000256" key="2">
    <source>
        <dbReference type="ARBA" id="ARBA00008892"/>
    </source>
</evidence>
<name>A0A0U2DVS5_POLMT</name>
<keyword evidence="6 12" id="KW-0812">Transmembrane</keyword>
<organism evidence="14">
    <name type="scientific">Polistes metricus</name>
    <name type="common">Paper wasp</name>
    <dbReference type="NCBI Taxonomy" id="91422"/>
    <lineage>
        <taxon>Eukaryota</taxon>
        <taxon>Metazoa</taxon>
        <taxon>Ecdysozoa</taxon>
        <taxon>Arthropoda</taxon>
        <taxon>Hexapoda</taxon>
        <taxon>Insecta</taxon>
        <taxon>Pterygota</taxon>
        <taxon>Neoptera</taxon>
        <taxon>Endopterygota</taxon>
        <taxon>Hymenoptera</taxon>
        <taxon>Apocrita</taxon>
        <taxon>Aculeata</taxon>
        <taxon>Vespoidea</taxon>
        <taxon>Vespidae</taxon>
        <taxon>Polistinae</taxon>
        <taxon>Polistini</taxon>
        <taxon>Polistes</taxon>
    </lineage>
</organism>
<keyword evidence="8 13" id="KW-1133">Transmembrane helix</keyword>
<evidence type="ECO:0000256" key="9">
    <source>
        <dbReference type="ARBA" id="ARBA00023065"/>
    </source>
</evidence>
<keyword evidence="5 12" id="KW-0138">CF(0)</keyword>
<proteinExistence type="inferred from homology"/>
<dbReference type="GO" id="GO:0031966">
    <property type="term" value="C:mitochondrial membrane"/>
    <property type="evidence" value="ECO:0007669"/>
    <property type="project" value="UniProtKB-SubCell"/>
</dbReference>
<accession>A0A0U2DVS5</accession>
<feature type="transmembrane region" description="Helical" evidence="13">
    <location>
        <begin position="12"/>
        <end position="31"/>
    </location>
</feature>
<protein>
    <recommendedName>
        <fullName evidence="12">ATP synthase complex subunit 8</fullName>
    </recommendedName>
</protein>
<comment type="subunit">
    <text evidence="3">F-type ATPases have 2 components, CF(1) - the catalytic core - and CF(0) - the membrane proton channel.</text>
</comment>
<evidence type="ECO:0000313" key="14">
    <source>
        <dbReference type="EMBL" id="AKQ08883.1"/>
    </source>
</evidence>
<dbReference type="Pfam" id="PF00895">
    <property type="entry name" value="ATP-synt_8"/>
    <property type="match status" value="1"/>
</dbReference>
<gene>
    <name evidence="14" type="primary">ATP8</name>
</gene>
<sequence length="54" mass="6687">MPQISPSKWFTLYIIMMMILTFMIIQFNFLIKFTNNMNFDSIKHTNYTKINWKF</sequence>
<keyword evidence="10 12" id="KW-0496">Mitochondrion</keyword>
<dbReference type="GO" id="GO:0045259">
    <property type="term" value="C:proton-transporting ATP synthase complex"/>
    <property type="evidence" value="ECO:0007669"/>
    <property type="project" value="UniProtKB-KW"/>
</dbReference>